<keyword evidence="1" id="KW-0732">Signal</keyword>
<evidence type="ECO:0000313" key="5">
    <source>
        <dbReference type="Proteomes" id="UP000472355"/>
    </source>
</evidence>
<evidence type="ECO:0000313" key="6">
    <source>
        <dbReference type="Proteomes" id="UP000473681"/>
    </source>
</evidence>
<evidence type="ECO:0000313" key="3">
    <source>
        <dbReference type="EMBL" id="NFF89647.1"/>
    </source>
</evidence>
<dbReference type="OrthoDB" id="1896795at2"/>
<name>A0A0L9YBM3_CLOBO</name>
<dbReference type="RefSeq" id="WP_053341807.1">
    <property type="nucleotide sequence ID" value="NZ_JACBBU010000004.1"/>
</dbReference>
<evidence type="ECO:0000313" key="2">
    <source>
        <dbReference type="EMBL" id="NFA43543.1"/>
    </source>
</evidence>
<proteinExistence type="predicted"/>
<evidence type="ECO:0008006" key="8">
    <source>
        <dbReference type="Google" id="ProtNLM"/>
    </source>
</evidence>
<gene>
    <name evidence="2" type="ORF">EXM65_13380</name>
    <name evidence="3" type="ORF">FC774_17705</name>
    <name evidence="4" type="ORF">FDB51_06665</name>
</gene>
<dbReference type="Proteomes" id="UP000473681">
    <property type="component" value="Unassembled WGS sequence"/>
</dbReference>
<dbReference type="Proteomes" id="UP000472355">
    <property type="component" value="Unassembled WGS sequence"/>
</dbReference>
<evidence type="ECO:0000313" key="7">
    <source>
        <dbReference type="Proteomes" id="UP000476820"/>
    </source>
</evidence>
<dbReference type="EMBL" id="SWOV01000110">
    <property type="protein sequence ID" value="NFF89647.1"/>
    <property type="molecule type" value="Genomic_DNA"/>
</dbReference>
<feature type="signal peptide" evidence="1">
    <location>
        <begin position="1"/>
        <end position="21"/>
    </location>
</feature>
<evidence type="ECO:0000313" key="4">
    <source>
        <dbReference type="EMBL" id="NFN34823.1"/>
    </source>
</evidence>
<reference evidence="6 7" key="2">
    <citation type="submission" date="2019-04" db="EMBL/GenBank/DDBJ databases">
        <title>Genome sequencing of Clostridium botulinum Groups I-IV and Clostridium butyricum.</title>
        <authorList>
            <person name="Brunt J."/>
            <person name="Van Vliet A.H.M."/>
            <person name="Stringer S.C."/>
            <person name="Carter A.T."/>
            <person name="Peck M.W."/>
        </authorList>
    </citation>
    <scope>NUCLEOTIDE SEQUENCE [LARGE SCALE GENOMIC DNA]</scope>
    <source>
        <strain evidence="3 7">1605</strain>
        <strain evidence="4 6">CB-K-33E</strain>
    </source>
</reference>
<organism evidence="3 7">
    <name type="scientific">Clostridium botulinum</name>
    <dbReference type="NCBI Taxonomy" id="1491"/>
    <lineage>
        <taxon>Bacteria</taxon>
        <taxon>Bacillati</taxon>
        <taxon>Bacillota</taxon>
        <taxon>Clostridia</taxon>
        <taxon>Eubacteriales</taxon>
        <taxon>Clostridiaceae</taxon>
        <taxon>Clostridium</taxon>
    </lineage>
</organism>
<dbReference type="PROSITE" id="PS51257">
    <property type="entry name" value="PROKAR_LIPOPROTEIN"/>
    <property type="match status" value="1"/>
</dbReference>
<dbReference type="Proteomes" id="UP000476820">
    <property type="component" value="Unassembled WGS sequence"/>
</dbReference>
<dbReference type="AlphaFoldDB" id="A0A0L9YBM3"/>
<accession>A0A0L9YBM3</accession>
<feature type="chain" id="PRO_5038209867" description="Lipoprotein" evidence="1">
    <location>
        <begin position="22"/>
        <end position="316"/>
    </location>
</feature>
<evidence type="ECO:0000256" key="1">
    <source>
        <dbReference type="SAM" id="SignalP"/>
    </source>
</evidence>
<comment type="caution">
    <text evidence="3">The sequence shown here is derived from an EMBL/GenBank/DDBJ whole genome shotgun (WGS) entry which is preliminary data.</text>
</comment>
<dbReference type="EMBL" id="SWVK01000007">
    <property type="protein sequence ID" value="NFN34823.1"/>
    <property type="molecule type" value="Genomic_DNA"/>
</dbReference>
<sequence>MKLKKTLSIIMAATISIFTIAGCSEQGQNYSKELNKLTTWGATDSNFTGEVSMEANGENEKFTFSGTGYVKGQTQGHMNFKFNSASGKINIPELDMYLNNGISYISKDYYTKNFTLNGVEAPKSLENIPAKYIGIDSGLDMDSLVELTKSPDYLSTFATQLFGKNNDVEIPMKQNGREYTVNMDSDEIVDLVLKAISGLSENLDNSNSILNLGLNEEMIKTLQSSTSDPSFKSMLDQLKPMLKGSSITTKESFTDDSYTAEINMNLQIANMAKINVKVNSTSKKAEVKDISIPISRTTFTQEQFMNMMIPEDLQVE</sequence>
<dbReference type="EMBL" id="SGKU01000041">
    <property type="protein sequence ID" value="NFA43543.1"/>
    <property type="molecule type" value="Genomic_DNA"/>
</dbReference>
<protein>
    <recommendedName>
        <fullName evidence="8">Lipoprotein</fullName>
    </recommendedName>
</protein>
<reference evidence="2 5" key="1">
    <citation type="submission" date="2019-02" db="EMBL/GenBank/DDBJ databases">
        <title>Genome sequencing of Clostridium botulinum clinical isolates.</title>
        <authorList>
            <person name="Brunt J."/>
            <person name="Van Vliet A.H.M."/>
            <person name="Stringer S.C."/>
            <person name="Grant K.A."/>
            <person name="Carter A.C."/>
            <person name="Peck M.W."/>
        </authorList>
    </citation>
    <scope>NUCLEOTIDE SEQUENCE [LARGE SCALE GENOMIC DNA]</scope>
    <source>
        <strain evidence="2 5">H113700579</strain>
    </source>
</reference>